<proteinExistence type="predicted"/>
<organism evidence="1 2">
    <name type="scientific">Clavelina lepadiformis</name>
    <name type="common">Light-bulb sea squirt</name>
    <name type="synonym">Ascidia lepadiformis</name>
    <dbReference type="NCBI Taxonomy" id="159417"/>
    <lineage>
        <taxon>Eukaryota</taxon>
        <taxon>Metazoa</taxon>
        <taxon>Chordata</taxon>
        <taxon>Tunicata</taxon>
        <taxon>Ascidiacea</taxon>
        <taxon>Aplousobranchia</taxon>
        <taxon>Clavelinidae</taxon>
        <taxon>Clavelina</taxon>
    </lineage>
</organism>
<protein>
    <recommendedName>
        <fullName evidence="3">DDE Tnp4 domain-containing protein</fullName>
    </recommendedName>
</protein>
<evidence type="ECO:0000313" key="2">
    <source>
        <dbReference type="Proteomes" id="UP001642483"/>
    </source>
</evidence>
<name>A0ABP0GXR9_CLALP</name>
<dbReference type="Proteomes" id="UP001642483">
    <property type="component" value="Unassembled WGS sequence"/>
</dbReference>
<accession>A0ABP0GXR9</accession>
<gene>
    <name evidence="1" type="ORF">CVLEPA_LOCUS29094</name>
</gene>
<reference evidence="1 2" key="1">
    <citation type="submission" date="2024-02" db="EMBL/GenBank/DDBJ databases">
        <authorList>
            <person name="Daric V."/>
            <person name="Darras S."/>
        </authorList>
    </citation>
    <scope>NUCLEOTIDE SEQUENCE [LARGE SCALE GENOMIC DNA]</scope>
</reference>
<sequence length="293" mass="33543">MIKMEINSLHANMELSEDVTNMLNKQNTDLYQSMQKIRKENLKLHRLAYAHKWSHRIMESNTSVTEYLTGCPTYEIFLWLLRFLEKHVKSQGYNSMADQLLIMFMKAKLNVPNVFLSVLFKNVNIDAVVESWMKGFSAIYPKLIMYPANKLKEDEFVMNIIELAHQLCVAVVFTINGSICCVTEAQLCKFKTCMDNCNFANNLIPGNIVYDVKNGKCYQAHKASGGGVKLICNTKQNIMRLSKARSAINNTMERLCSFGIFRLQTIDELRFVNIIIKIAAIVANFHPAKVVYS</sequence>
<comment type="caution">
    <text evidence="1">The sequence shown here is derived from an EMBL/GenBank/DDBJ whole genome shotgun (WGS) entry which is preliminary data.</text>
</comment>
<dbReference type="EMBL" id="CAWYQH010000152">
    <property type="protein sequence ID" value="CAK8695883.1"/>
    <property type="molecule type" value="Genomic_DNA"/>
</dbReference>
<evidence type="ECO:0008006" key="3">
    <source>
        <dbReference type="Google" id="ProtNLM"/>
    </source>
</evidence>
<evidence type="ECO:0000313" key="1">
    <source>
        <dbReference type="EMBL" id="CAK8695883.1"/>
    </source>
</evidence>
<keyword evidence="2" id="KW-1185">Reference proteome</keyword>